<reference evidence="2" key="1">
    <citation type="submission" date="2015-04" db="UniProtKB">
        <authorList>
            <consortium name="EnsemblPlants"/>
        </authorList>
    </citation>
    <scope>IDENTIFICATION</scope>
</reference>
<dbReference type="Proteomes" id="UP000026962">
    <property type="component" value="Chromosome 1"/>
</dbReference>
<dbReference type="eggNOG" id="ENOG502QW7X">
    <property type="taxonomic scope" value="Eukaryota"/>
</dbReference>
<feature type="domain" description="DOG1" evidence="1">
    <location>
        <begin position="3"/>
        <end position="277"/>
    </location>
</feature>
<dbReference type="STRING" id="4537.A0A0E0JNY4"/>
<dbReference type="PANTHER" id="PTHR46354:SF7">
    <property type="entry name" value="PROTEIN DOG1-LIKE 1"/>
    <property type="match status" value="1"/>
</dbReference>
<dbReference type="InterPro" id="IPR051886">
    <property type="entry name" value="Seed_Dev/Stress_Resp_Reg"/>
</dbReference>
<dbReference type="OMA" id="CCFKEWM"/>
<name>A0A0E0JNY4_ORYPU</name>
<dbReference type="GO" id="GO:0043565">
    <property type="term" value="F:sequence-specific DNA binding"/>
    <property type="evidence" value="ECO:0007669"/>
    <property type="project" value="InterPro"/>
</dbReference>
<dbReference type="EnsemblPlants" id="OPUNC01G30630.1">
    <property type="protein sequence ID" value="OPUNC01G30630.1"/>
    <property type="gene ID" value="OPUNC01G30630"/>
</dbReference>
<dbReference type="HOGENOM" id="CLU_024782_2_2_1"/>
<dbReference type="Pfam" id="PF14144">
    <property type="entry name" value="DOG1"/>
    <property type="match status" value="1"/>
</dbReference>
<dbReference type="GO" id="GO:0006351">
    <property type="term" value="P:DNA-templated transcription"/>
    <property type="evidence" value="ECO:0007669"/>
    <property type="project" value="InterPro"/>
</dbReference>
<evidence type="ECO:0000313" key="3">
    <source>
        <dbReference type="Proteomes" id="UP000026962"/>
    </source>
</evidence>
<evidence type="ECO:0000313" key="2">
    <source>
        <dbReference type="EnsemblPlants" id="OPUNC01G30630.1"/>
    </source>
</evidence>
<dbReference type="PANTHER" id="PTHR46354">
    <property type="entry name" value="DOG1 DOMAIN-CONTAINING PROTEIN"/>
    <property type="match status" value="1"/>
</dbReference>
<evidence type="ECO:0000259" key="1">
    <source>
        <dbReference type="PROSITE" id="PS51806"/>
    </source>
</evidence>
<dbReference type="Gramene" id="OPUNC01G30630.1">
    <property type="protein sequence ID" value="OPUNC01G30630.1"/>
    <property type="gene ID" value="OPUNC01G30630"/>
</dbReference>
<proteinExistence type="predicted"/>
<accession>A0A0E0JNY4</accession>
<dbReference type="InterPro" id="IPR025422">
    <property type="entry name" value="TGA_domain"/>
</dbReference>
<reference evidence="2" key="2">
    <citation type="submission" date="2018-05" db="EMBL/GenBank/DDBJ databases">
        <title>OpunRS2 (Oryza punctata Reference Sequence Version 2).</title>
        <authorList>
            <person name="Zhang J."/>
            <person name="Kudrna D."/>
            <person name="Lee S."/>
            <person name="Talag J."/>
            <person name="Welchert J."/>
            <person name="Wing R.A."/>
        </authorList>
    </citation>
    <scope>NUCLEOTIDE SEQUENCE [LARGE SCALE GENOMIC DNA]</scope>
</reference>
<keyword evidence="3" id="KW-1185">Reference proteome</keyword>
<sequence length="298" mass="31871">MGAARHVACYQRWIAGQEAGLGELEAASANAAAGRATDGELRVVVERCMRGYAEYVATRRTLAREDGTALFAPPWCTSFENSVLWLGGCRPSLTIRLLYSLSGEGLEEHIEEFISGRGALGAARGMGLLGITARQLELVNDLHRRTLRDEDALNYRLATLQEDVADRPLLPIVRERATAAAAAAALGAGASCDGLGTRTRIVVARPAGAVDHEVDAAIGSYKAGLGRLLEEADELRMSTARTLVTEILTPRQAVETLVAGKQLHLAVRNWSRRGEMVAQPARSPVTLPVAPSSNRANP</sequence>
<protein>
    <recommendedName>
        <fullName evidence="1">DOG1 domain-containing protein</fullName>
    </recommendedName>
</protein>
<dbReference type="PROSITE" id="PS51806">
    <property type="entry name" value="DOG1"/>
    <property type="match status" value="1"/>
</dbReference>
<dbReference type="AlphaFoldDB" id="A0A0E0JNY4"/>
<organism evidence="2">
    <name type="scientific">Oryza punctata</name>
    <name type="common">Red rice</name>
    <dbReference type="NCBI Taxonomy" id="4537"/>
    <lineage>
        <taxon>Eukaryota</taxon>
        <taxon>Viridiplantae</taxon>
        <taxon>Streptophyta</taxon>
        <taxon>Embryophyta</taxon>
        <taxon>Tracheophyta</taxon>
        <taxon>Spermatophyta</taxon>
        <taxon>Magnoliopsida</taxon>
        <taxon>Liliopsida</taxon>
        <taxon>Poales</taxon>
        <taxon>Poaceae</taxon>
        <taxon>BOP clade</taxon>
        <taxon>Oryzoideae</taxon>
        <taxon>Oryzeae</taxon>
        <taxon>Oryzinae</taxon>
        <taxon>Oryza</taxon>
    </lineage>
</organism>